<sequence length="353" mass="38210">MRSMCQAILLAACQAVLAVHAQSGEAPQSVAPRQVDEPVQADAAAPPPPGIVDMDTVVVSGVQPGPGMWRVSKDDHVLYVLGTLSPLPKHMEWASREVEDTIARSQAVLEPPAVVMRSDIGFFRRLSLVPALLRARNNPGKEKLQDMVSPELYARWLVLKARYIGRDRGVEKRRPILAAQELYEAAIHKSGLQLENVAGKVVKKAAKRAGVPTVPAEAELVIEDPKAVLKEFNAITLADTGCFAGTMARIETDLDNMRARANAWAVGDIEALRALPFHNQYADCVDAITGTSLARRLGIDGLLARAEQAWMDAAEDALAKNAITFATLPMGEVLSDKGYLAKLRAKGYRVEAP</sequence>
<evidence type="ECO:0000256" key="1">
    <source>
        <dbReference type="SAM" id="MobiDB-lite"/>
    </source>
</evidence>
<dbReference type="Pfam" id="PF01963">
    <property type="entry name" value="TraB_PrgY_gumN"/>
    <property type="match status" value="1"/>
</dbReference>
<organism evidence="3 4">
    <name type="scientific">Luteimonas lutimaris</name>
    <dbReference type="NCBI Taxonomy" id="698645"/>
    <lineage>
        <taxon>Bacteria</taxon>
        <taxon>Pseudomonadati</taxon>
        <taxon>Pseudomonadota</taxon>
        <taxon>Gammaproteobacteria</taxon>
        <taxon>Lysobacterales</taxon>
        <taxon>Lysobacteraceae</taxon>
        <taxon>Luteimonas</taxon>
    </lineage>
</organism>
<evidence type="ECO:0000313" key="3">
    <source>
        <dbReference type="EMBL" id="GAA3928774.1"/>
    </source>
</evidence>
<keyword evidence="4" id="KW-1185">Reference proteome</keyword>
<reference evidence="4" key="1">
    <citation type="journal article" date="2019" name="Int. J. Syst. Evol. Microbiol.">
        <title>The Global Catalogue of Microorganisms (GCM) 10K type strain sequencing project: providing services to taxonomists for standard genome sequencing and annotation.</title>
        <authorList>
            <consortium name="The Broad Institute Genomics Platform"/>
            <consortium name="The Broad Institute Genome Sequencing Center for Infectious Disease"/>
            <person name="Wu L."/>
            <person name="Ma J."/>
        </authorList>
    </citation>
    <scope>NUCLEOTIDE SEQUENCE [LARGE SCALE GENOMIC DNA]</scope>
    <source>
        <strain evidence="4">JCM 16916</strain>
    </source>
</reference>
<evidence type="ECO:0000313" key="4">
    <source>
        <dbReference type="Proteomes" id="UP001501727"/>
    </source>
</evidence>
<accession>A0ABP7MU54</accession>
<dbReference type="Proteomes" id="UP001501727">
    <property type="component" value="Unassembled WGS sequence"/>
</dbReference>
<dbReference type="RefSeq" id="WP_344760144.1">
    <property type="nucleotide sequence ID" value="NZ_BAAAZU010000024.1"/>
</dbReference>
<feature type="chain" id="PRO_5045786099" evidence="2">
    <location>
        <begin position="22"/>
        <end position="353"/>
    </location>
</feature>
<feature type="signal peptide" evidence="2">
    <location>
        <begin position="1"/>
        <end position="21"/>
    </location>
</feature>
<dbReference type="InterPro" id="IPR002816">
    <property type="entry name" value="TraB/PrgY/GumN_fam"/>
</dbReference>
<feature type="region of interest" description="Disordered" evidence="1">
    <location>
        <begin position="28"/>
        <end position="50"/>
    </location>
</feature>
<gene>
    <name evidence="3" type="ORF">GCM10022229_23060</name>
</gene>
<comment type="caution">
    <text evidence="3">The sequence shown here is derived from an EMBL/GenBank/DDBJ whole genome shotgun (WGS) entry which is preliminary data.</text>
</comment>
<protein>
    <submittedName>
        <fullName evidence="3">TraB/GumN family protein</fullName>
    </submittedName>
</protein>
<dbReference type="CDD" id="cd14788">
    <property type="entry name" value="GumN"/>
    <property type="match status" value="1"/>
</dbReference>
<keyword evidence="2" id="KW-0732">Signal</keyword>
<dbReference type="EMBL" id="BAAAZU010000024">
    <property type="protein sequence ID" value="GAA3928774.1"/>
    <property type="molecule type" value="Genomic_DNA"/>
</dbReference>
<evidence type="ECO:0000256" key="2">
    <source>
        <dbReference type="SAM" id="SignalP"/>
    </source>
</evidence>
<proteinExistence type="predicted"/>
<name>A0ABP7MU54_9GAMM</name>